<dbReference type="PANTHER" id="PTHR34822">
    <property type="entry name" value="GRPB DOMAIN PROTEIN (AFU_ORTHOLOGUE AFUA_1G01530)"/>
    <property type="match status" value="1"/>
</dbReference>
<gene>
    <name evidence="1" type="ORF">CLV68_3086</name>
</gene>
<protein>
    <submittedName>
        <fullName evidence="1">Dephospho-CoA kinase</fullName>
    </submittedName>
</protein>
<dbReference type="EMBL" id="RCDD01000002">
    <property type="protein sequence ID" value="RLK58615.1"/>
    <property type="molecule type" value="Genomic_DNA"/>
</dbReference>
<reference evidence="1 2" key="1">
    <citation type="submission" date="2018-10" db="EMBL/GenBank/DDBJ databases">
        <title>Genomic Encyclopedia of Archaeal and Bacterial Type Strains, Phase II (KMG-II): from individual species to whole genera.</title>
        <authorList>
            <person name="Goeker M."/>
        </authorList>
    </citation>
    <scope>NUCLEOTIDE SEQUENCE [LARGE SCALE GENOMIC DNA]</scope>
    <source>
        <strain evidence="1 2">DSM 45657</strain>
    </source>
</reference>
<comment type="caution">
    <text evidence="1">The sequence shown here is derived from an EMBL/GenBank/DDBJ whole genome shotgun (WGS) entry which is preliminary data.</text>
</comment>
<evidence type="ECO:0000313" key="1">
    <source>
        <dbReference type="EMBL" id="RLK58615.1"/>
    </source>
</evidence>
<dbReference type="PANTHER" id="PTHR34822:SF1">
    <property type="entry name" value="GRPB FAMILY PROTEIN"/>
    <property type="match status" value="1"/>
</dbReference>
<dbReference type="OrthoDB" id="9799092at2"/>
<dbReference type="AlphaFoldDB" id="A0A421B2Q6"/>
<name>A0A421B2Q6_9PSEU</name>
<dbReference type="InterPro" id="IPR007344">
    <property type="entry name" value="GrpB/CoaE"/>
</dbReference>
<dbReference type="SUPFAM" id="SSF81301">
    <property type="entry name" value="Nucleotidyltransferase"/>
    <property type="match status" value="1"/>
</dbReference>
<dbReference type="Pfam" id="PF04229">
    <property type="entry name" value="GrpB"/>
    <property type="match status" value="1"/>
</dbReference>
<sequence length="295" mass="31011">MWRPLRPAAGRDRVRRGAAPPGILAGVAVEIAVVGAVDGARLVELDRAGLTRLGSVEGAAFVIGGRGSPDVDAVVSSVEELEALWVGRVEPFARNVAAGRFAAAVGPPRLSAWDPGWAVVAGRLLGRLGRRVGVAGVVWDHIGSTSVPGLAAKPVVDLQLGVPSLAELPGLAEALAGAGFVDVAPHVPGSPGVLRDAPRGRVGAGARWDKRLFASADPGQRAILHVREIGSPWWHYTRSFRDLLRADPRLRRDYEAIKRDLAAAHAGDSGNDAYTVAKTAFFDTIQDRLGTPPRC</sequence>
<keyword evidence="2" id="KW-1185">Reference proteome</keyword>
<dbReference type="Proteomes" id="UP000282454">
    <property type="component" value="Unassembled WGS sequence"/>
</dbReference>
<accession>A0A421B2Q6</accession>
<proteinExistence type="predicted"/>
<evidence type="ECO:0000313" key="2">
    <source>
        <dbReference type="Proteomes" id="UP000282454"/>
    </source>
</evidence>
<keyword evidence="1" id="KW-0418">Kinase</keyword>
<keyword evidence="1" id="KW-0808">Transferase</keyword>
<dbReference type="InterPro" id="IPR043519">
    <property type="entry name" value="NT_sf"/>
</dbReference>
<organism evidence="1 2">
    <name type="scientific">Actinokineospora cianjurensis</name>
    <dbReference type="NCBI Taxonomy" id="585224"/>
    <lineage>
        <taxon>Bacteria</taxon>
        <taxon>Bacillati</taxon>
        <taxon>Actinomycetota</taxon>
        <taxon>Actinomycetes</taxon>
        <taxon>Pseudonocardiales</taxon>
        <taxon>Pseudonocardiaceae</taxon>
        <taxon>Actinokineospora</taxon>
    </lineage>
</organism>
<dbReference type="Gene3D" id="3.30.460.10">
    <property type="entry name" value="Beta Polymerase, domain 2"/>
    <property type="match status" value="1"/>
</dbReference>
<dbReference type="GO" id="GO:0016301">
    <property type="term" value="F:kinase activity"/>
    <property type="evidence" value="ECO:0007669"/>
    <property type="project" value="UniProtKB-KW"/>
</dbReference>